<sequence>MNTVAKTNYMSSRTKSPVERNVPWNEMSRGTKCPVERNVPWNEMSPGTKCPLERNVPWNEMSPWIIFYAYNYGTGDVQWAWGLGTCFDLDITYASSIRYVGDLNNHNASTLSFYALTDFRGAGITIQGNVPNLAGFDVNSIITIGGQPYTVYSESNYIGQSICLPPYPDHRPAFYDAVGSIGIPSVGSIAIGCYSDKVARGFSPEKEGLFSFPIKQDN</sequence>
<organism evidence="1">
    <name type="scientific">Cyprideis torosa</name>
    <dbReference type="NCBI Taxonomy" id="163714"/>
    <lineage>
        <taxon>Eukaryota</taxon>
        <taxon>Metazoa</taxon>
        <taxon>Ecdysozoa</taxon>
        <taxon>Arthropoda</taxon>
        <taxon>Crustacea</taxon>
        <taxon>Oligostraca</taxon>
        <taxon>Ostracoda</taxon>
        <taxon>Podocopa</taxon>
        <taxon>Podocopida</taxon>
        <taxon>Cytherocopina</taxon>
        <taxon>Cytheroidea</taxon>
        <taxon>Cytherideidae</taxon>
        <taxon>Cyprideis</taxon>
    </lineage>
</organism>
<dbReference type="OrthoDB" id="6381640at2759"/>
<dbReference type="EMBL" id="OB660758">
    <property type="protein sequence ID" value="CAD7226143.1"/>
    <property type="molecule type" value="Genomic_DNA"/>
</dbReference>
<name>A0A7R8ZIV5_9CRUS</name>
<reference evidence="1" key="1">
    <citation type="submission" date="2020-11" db="EMBL/GenBank/DDBJ databases">
        <authorList>
            <person name="Tran Van P."/>
        </authorList>
    </citation>
    <scope>NUCLEOTIDE SEQUENCE</scope>
</reference>
<evidence type="ECO:0000313" key="1">
    <source>
        <dbReference type="EMBL" id="CAD7226143.1"/>
    </source>
</evidence>
<dbReference type="SUPFAM" id="SSF49695">
    <property type="entry name" value="gamma-Crystallin-like"/>
    <property type="match status" value="1"/>
</dbReference>
<dbReference type="InterPro" id="IPR011024">
    <property type="entry name" value="G_crystallin-like"/>
</dbReference>
<dbReference type="AlphaFoldDB" id="A0A7R8ZIV5"/>
<protein>
    <submittedName>
        <fullName evidence="1">Uncharacterized protein</fullName>
    </submittedName>
</protein>
<proteinExistence type="predicted"/>
<dbReference type="Gene3D" id="2.60.20.10">
    <property type="entry name" value="Crystallins"/>
    <property type="match status" value="1"/>
</dbReference>
<accession>A0A7R8ZIV5</accession>
<gene>
    <name evidence="1" type="ORF">CTOB1V02_LOCUS4068</name>
</gene>